<dbReference type="PROSITE" id="PS50940">
    <property type="entry name" value="CHIT_BIND_II"/>
    <property type="match status" value="2"/>
</dbReference>
<evidence type="ECO:0000313" key="3">
    <source>
        <dbReference type="Proteomes" id="UP000031036"/>
    </source>
</evidence>
<feature type="domain" description="Chitin-binding type-2" evidence="1">
    <location>
        <begin position="46"/>
        <end position="102"/>
    </location>
</feature>
<dbReference type="AlphaFoldDB" id="A0A0B2VJ10"/>
<dbReference type="Proteomes" id="UP000031036">
    <property type="component" value="Unassembled WGS sequence"/>
</dbReference>
<evidence type="ECO:0000259" key="1">
    <source>
        <dbReference type="PROSITE" id="PS50940"/>
    </source>
</evidence>
<name>A0A0B2VJ10_TOXCA</name>
<dbReference type="STRING" id="6265.A0A0B2VJ10"/>
<dbReference type="Pfam" id="PF01607">
    <property type="entry name" value="CBM_14"/>
    <property type="match status" value="2"/>
</dbReference>
<feature type="domain" description="Chitin-binding type-2" evidence="1">
    <location>
        <begin position="170"/>
        <end position="215"/>
    </location>
</feature>
<keyword evidence="3" id="KW-1185">Reference proteome</keyword>
<dbReference type="InterPro" id="IPR036508">
    <property type="entry name" value="Chitin-bd_dom_sf"/>
</dbReference>
<comment type="caution">
    <text evidence="2">The sequence shown here is derived from an EMBL/GenBank/DDBJ whole genome shotgun (WGS) entry which is preliminary data.</text>
</comment>
<dbReference type="GO" id="GO:0008061">
    <property type="term" value="F:chitin binding"/>
    <property type="evidence" value="ECO:0007669"/>
    <property type="project" value="InterPro"/>
</dbReference>
<organism evidence="2 3">
    <name type="scientific">Toxocara canis</name>
    <name type="common">Canine roundworm</name>
    <dbReference type="NCBI Taxonomy" id="6265"/>
    <lineage>
        <taxon>Eukaryota</taxon>
        <taxon>Metazoa</taxon>
        <taxon>Ecdysozoa</taxon>
        <taxon>Nematoda</taxon>
        <taxon>Chromadorea</taxon>
        <taxon>Rhabditida</taxon>
        <taxon>Spirurina</taxon>
        <taxon>Ascaridomorpha</taxon>
        <taxon>Ascaridoidea</taxon>
        <taxon>Toxocaridae</taxon>
        <taxon>Toxocara</taxon>
    </lineage>
</organism>
<dbReference type="GO" id="GO:0005576">
    <property type="term" value="C:extracellular region"/>
    <property type="evidence" value="ECO:0007669"/>
    <property type="project" value="InterPro"/>
</dbReference>
<dbReference type="EMBL" id="JPKZ01001611">
    <property type="protein sequence ID" value="KHN81025.1"/>
    <property type="molecule type" value="Genomic_DNA"/>
</dbReference>
<dbReference type="SUPFAM" id="SSF57625">
    <property type="entry name" value="Invertebrate chitin-binding proteins"/>
    <property type="match status" value="2"/>
</dbReference>
<gene>
    <name evidence="2" type="ORF">Tcan_13336</name>
</gene>
<protein>
    <recommendedName>
        <fullName evidence="1">Chitin-binding type-2 domain-containing protein</fullName>
    </recommendedName>
</protein>
<dbReference type="InterPro" id="IPR002557">
    <property type="entry name" value="Chitin-bd_dom"/>
</dbReference>
<sequence length="231" mass="24680">MVSSYGEQLALFATERGSTKRSAVSTTTAATTLLMTTKTESTPSDHELCIGRQSGLYAKGCSGDVLWCTDGAATHLSCPPGYLYEQESRRCVPRESMAECPPDLVPLAIAQLVTTSKTPTQTITSGKTTEESVQLCANEETNEITGSVEAIATSSTDGSGVPRGPAPISDSFCENHEDGTYGERCSARFVLCLSHETLFFNCSDSFVFDPIASECVPLVSHAPSVYLMTFE</sequence>
<reference evidence="2 3" key="1">
    <citation type="submission" date="2014-11" db="EMBL/GenBank/DDBJ databases">
        <title>Genetic blueprint of the zoonotic pathogen Toxocara canis.</title>
        <authorList>
            <person name="Zhu X.-Q."/>
            <person name="Korhonen P.K."/>
            <person name="Cai H."/>
            <person name="Young N.D."/>
            <person name="Nejsum P."/>
            <person name="von Samson-Himmelstjerna G."/>
            <person name="Boag P.R."/>
            <person name="Tan P."/>
            <person name="Li Q."/>
            <person name="Min J."/>
            <person name="Yang Y."/>
            <person name="Wang X."/>
            <person name="Fang X."/>
            <person name="Hall R.S."/>
            <person name="Hofmann A."/>
            <person name="Sternberg P.W."/>
            <person name="Jex A.R."/>
            <person name="Gasser R.B."/>
        </authorList>
    </citation>
    <scope>NUCLEOTIDE SEQUENCE [LARGE SCALE GENOMIC DNA]</scope>
    <source>
        <strain evidence="2">PN_DK_2014</strain>
    </source>
</reference>
<evidence type="ECO:0000313" key="2">
    <source>
        <dbReference type="EMBL" id="KHN81025.1"/>
    </source>
</evidence>
<proteinExistence type="predicted"/>
<accession>A0A0B2VJ10</accession>
<dbReference type="SMART" id="SM00494">
    <property type="entry name" value="ChtBD2"/>
    <property type="match status" value="2"/>
</dbReference>